<sequence length="59" mass="6067">MASMSMLISPIGMDFIIMVVSIGVSRVLVLTEGPDAAQGSGVRACYASGACAREGCRET</sequence>
<keyword evidence="1" id="KW-1133">Transmembrane helix</keyword>
<dbReference type="EMBL" id="JAROCE010000005">
    <property type="protein sequence ID" value="MFM2721638.1"/>
    <property type="molecule type" value="Genomic_DNA"/>
</dbReference>
<name>A0ABW9GIS5_9MICO</name>
<gene>
    <name evidence="2" type="ORF">P5G46_14050</name>
</gene>
<keyword evidence="3" id="KW-1185">Reference proteome</keyword>
<keyword evidence="1" id="KW-0812">Transmembrane</keyword>
<keyword evidence="1" id="KW-0472">Membrane</keyword>
<evidence type="ECO:0000313" key="2">
    <source>
        <dbReference type="EMBL" id="MFM2721638.1"/>
    </source>
</evidence>
<organism evidence="2 3">
    <name type="scientific">Microbacterium mcarthurae</name>
    <dbReference type="NCBI Taxonomy" id="3035918"/>
    <lineage>
        <taxon>Bacteria</taxon>
        <taxon>Bacillati</taxon>
        <taxon>Actinomycetota</taxon>
        <taxon>Actinomycetes</taxon>
        <taxon>Micrococcales</taxon>
        <taxon>Microbacteriaceae</taxon>
        <taxon>Microbacterium</taxon>
    </lineage>
</organism>
<evidence type="ECO:0000256" key="1">
    <source>
        <dbReference type="SAM" id="Phobius"/>
    </source>
</evidence>
<protein>
    <submittedName>
        <fullName evidence="2">Uncharacterized protein</fullName>
    </submittedName>
</protein>
<evidence type="ECO:0000313" key="3">
    <source>
        <dbReference type="Proteomes" id="UP001630303"/>
    </source>
</evidence>
<feature type="transmembrane region" description="Helical" evidence="1">
    <location>
        <begin position="6"/>
        <end position="29"/>
    </location>
</feature>
<proteinExistence type="predicted"/>
<comment type="caution">
    <text evidence="2">The sequence shown here is derived from an EMBL/GenBank/DDBJ whole genome shotgun (WGS) entry which is preliminary data.</text>
</comment>
<accession>A0ABW9GIS5</accession>
<dbReference type="RefSeq" id="WP_408905909.1">
    <property type="nucleotide sequence ID" value="NZ_JAROCE010000005.1"/>
</dbReference>
<reference evidence="2 3" key="1">
    <citation type="submission" date="2023-03" db="EMBL/GenBank/DDBJ databases">
        <title>MT1 and MT2 Draft Genomes of Novel Species.</title>
        <authorList>
            <person name="Venkateswaran K."/>
        </authorList>
    </citation>
    <scope>NUCLEOTIDE SEQUENCE [LARGE SCALE GENOMIC DNA]</scope>
    <source>
        <strain evidence="2 3">IF8SW-P5</strain>
    </source>
</reference>
<dbReference type="Proteomes" id="UP001630303">
    <property type="component" value="Unassembled WGS sequence"/>
</dbReference>